<sequence>MCIVDLFGQAGCLYEAHNIIKNMPVKPNASTWTAVLNACRIHNNLELGEKVAQIIFEMKPSNSTLYKLLADLYAILGRWDDYVNVSLMTLQDCLKHFFEDKQLSHLHSEGAANK</sequence>
<organism evidence="1 2">
    <name type="scientific">Pistacia atlantica</name>
    <dbReference type="NCBI Taxonomy" id="434234"/>
    <lineage>
        <taxon>Eukaryota</taxon>
        <taxon>Viridiplantae</taxon>
        <taxon>Streptophyta</taxon>
        <taxon>Embryophyta</taxon>
        <taxon>Tracheophyta</taxon>
        <taxon>Spermatophyta</taxon>
        <taxon>Magnoliopsida</taxon>
        <taxon>eudicotyledons</taxon>
        <taxon>Gunneridae</taxon>
        <taxon>Pentapetalae</taxon>
        <taxon>rosids</taxon>
        <taxon>malvids</taxon>
        <taxon>Sapindales</taxon>
        <taxon>Anacardiaceae</taxon>
        <taxon>Pistacia</taxon>
    </lineage>
</organism>
<dbReference type="EMBL" id="CM047910">
    <property type="protein sequence ID" value="KAJ0075154.1"/>
    <property type="molecule type" value="Genomic_DNA"/>
</dbReference>
<reference evidence="2" key="1">
    <citation type="journal article" date="2023" name="G3 (Bethesda)">
        <title>Genome assembly and association tests identify interacting loci associated with vigor, precocity, and sex in interspecific pistachio rootstocks.</title>
        <authorList>
            <person name="Palmer W."/>
            <person name="Jacygrad E."/>
            <person name="Sagayaradj S."/>
            <person name="Cavanaugh K."/>
            <person name="Han R."/>
            <person name="Bertier L."/>
            <person name="Beede B."/>
            <person name="Kafkas S."/>
            <person name="Golino D."/>
            <person name="Preece J."/>
            <person name="Michelmore R."/>
        </authorList>
    </citation>
    <scope>NUCLEOTIDE SEQUENCE [LARGE SCALE GENOMIC DNA]</scope>
</reference>
<accession>A0ACC0ZQX2</accession>
<evidence type="ECO:0000313" key="2">
    <source>
        <dbReference type="Proteomes" id="UP001164250"/>
    </source>
</evidence>
<name>A0ACC0ZQX2_9ROSI</name>
<keyword evidence="2" id="KW-1185">Reference proteome</keyword>
<evidence type="ECO:0000313" key="1">
    <source>
        <dbReference type="EMBL" id="KAJ0075154.1"/>
    </source>
</evidence>
<comment type="caution">
    <text evidence="1">The sequence shown here is derived from an EMBL/GenBank/DDBJ whole genome shotgun (WGS) entry which is preliminary data.</text>
</comment>
<dbReference type="Proteomes" id="UP001164250">
    <property type="component" value="Chromosome 15"/>
</dbReference>
<proteinExistence type="predicted"/>
<protein>
    <submittedName>
        <fullName evidence="1">Uncharacterized protein</fullName>
    </submittedName>
</protein>
<gene>
    <name evidence="1" type="ORF">Patl1_33553</name>
</gene>